<sequence>MTVFQDGSWHSGVKPFPEDPEAEGDDMQSLFDFLVEKELVKK</sequence>
<dbReference type="EMBL" id="LAZR01066495">
    <property type="protein sequence ID" value="KKK53458.1"/>
    <property type="molecule type" value="Genomic_DNA"/>
</dbReference>
<dbReference type="AlphaFoldDB" id="A0A0F8WA29"/>
<evidence type="ECO:0000256" key="1">
    <source>
        <dbReference type="SAM" id="MobiDB-lite"/>
    </source>
</evidence>
<organism evidence="2">
    <name type="scientific">marine sediment metagenome</name>
    <dbReference type="NCBI Taxonomy" id="412755"/>
    <lineage>
        <taxon>unclassified sequences</taxon>
        <taxon>metagenomes</taxon>
        <taxon>ecological metagenomes</taxon>
    </lineage>
</organism>
<proteinExistence type="predicted"/>
<evidence type="ECO:0000313" key="2">
    <source>
        <dbReference type="EMBL" id="KKK53458.1"/>
    </source>
</evidence>
<accession>A0A0F8WA29</accession>
<gene>
    <name evidence="2" type="ORF">LCGC14_3094570</name>
</gene>
<feature type="region of interest" description="Disordered" evidence="1">
    <location>
        <begin position="1"/>
        <end position="25"/>
    </location>
</feature>
<name>A0A0F8WA29_9ZZZZ</name>
<reference evidence="2" key="1">
    <citation type="journal article" date="2015" name="Nature">
        <title>Complex archaea that bridge the gap between prokaryotes and eukaryotes.</title>
        <authorList>
            <person name="Spang A."/>
            <person name="Saw J.H."/>
            <person name="Jorgensen S.L."/>
            <person name="Zaremba-Niedzwiedzka K."/>
            <person name="Martijn J."/>
            <person name="Lind A.E."/>
            <person name="van Eijk R."/>
            <person name="Schleper C."/>
            <person name="Guy L."/>
            <person name="Ettema T.J."/>
        </authorList>
    </citation>
    <scope>NUCLEOTIDE SEQUENCE</scope>
</reference>
<protein>
    <submittedName>
        <fullName evidence="2">Uncharacterized protein</fullName>
    </submittedName>
</protein>
<comment type="caution">
    <text evidence="2">The sequence shown here is derived from an EMBL/GenBank/DDBJ whole genome shotgun (WGS) entry which is preliminary data.</text>
</comment>